<name>A0A5Q3Q7G9_9PSEU</name>
<protein>
    <submittedName>
        <fullName evidence="2">Uncharacterized protein</fullName>
    </submittedName>
</protein>
<sequence>MRSDQAERVASRVAHHPPPRIALVNAPHSLRSQRNFVYRAPARAPLDHSHCKVSLTIWEVDFTFSGMSNANVSNLTRVETITVWAGSAVWTSGIVAAGVVVVVWLGAGPTRLLGAILAVVAIAGFLSVAAVIGRSVLRQEGVERTVYVESSGLAFWLLMGVAFTYMLIQAIADLPQPDGYMIVGAGAVCWALAHGARSEKYL</sequence>
<evidence type="ECO:0000256" key="1">
    <source>
        <dbReference type="SAM" id="Phobius"/>
    </source>
</evidence>
<accession>A0A5Q3Q7G9</accession>
<evidence type="ECO:0000313" key="2">
    <source>
        <dbReference type="EMBL" id="QGK70422.1"/>
    </source>
</evidence>
<evidence type="ECO:0000313" key="3">
    <source>
        <dbReference type="Proteomes" id="UP000371041"/>
    </source>
</evidence>
<keyword evidence="1" id="KW-1133">Transmembrane helix</keyword>
<feature type="transmembrane region" description="Helical" evidence="1">
    <location>
        <begin position="153"/>
        <end position="172"/>
    </location>
</feature>
<reference evidence="3" key="1">
    <citation type="submission" date="2019-11" db="EMBL/GenBank/DDBJ databases">
        <title>The complete genome sequence of Saccharopolyspora sp. E2A.</title>
        <authorList>
            <person name="Zhang G."/>
        </authorList>
    </citation>
    <scope>NUCLEOTIDE SEQUENCE [LARGE SCALE GENOMIC DNA]</scope>
    <source>
        <strain evidence="3">E2A</strain>
    </source>
</reference>
<dbReference type="EMBL" id="CP045929">
    <property type="protein sequence ID" value="QGK70422.1"/>
    <property type="molecule type" value="Genomic_DNA"/>
</dbReference>
<organism evidence="2 3">
    <name type="scientific">Allosaccharopolyspora coralli</name>
    <dbReference type="NCBI Taxonomy" id="2665642"/>
    <lineage>
        <taxon>Bacteria</taxon>
        <taxon>Bacillati</taxon>
        <taxon>Actinomycetota</taxon>
        <taxon>Actinomycetes</taxon>
        <taxon>Pseudonocardiales</taxon>
        <taxon>Pseudonocardiaceae</taxon>
        <taxon>Allosaccharopolyspora</taxon>
    </lineage>
</organism>
<dbReference type="AlphaFoldDB" id="A0A5Q3Q7G9"/>
<feature type="transmembrane region" description="Helical" evidence="1">
    <location>
        <begin position="83"/>
        <end position="106"/>
    </location>
</feature>
<feature type="transmembrane region" description="Helical" evidence="1">
    <location>
        <begin position="112"/>
        <end position="132"/>
    </location>
</feature>
<dbReference type="Proteomes" id="UP000371041">
    <property type="component" value="Chromosome"/>
</dbReference>
<keyword evidence="3" id="KW-1185">Reference proteome</keyword>
<gene>
    <name evidence="2" type="ORF">GIY23_13620</name>
</gene>
<keyword evidence="1" id="KW-0472">Membrane</keyword>
<proteinExistence type="predicted"/>
<dbReference type="KEGG" id="sace:GIY23_13620"/>
<keyword evidence="1" id="KW-0812">Transmembrane</keyword>